<dbReference type="InterPro" id="IPR014031">
    <property type="entry name" value="Ketoacyl_synth_C"/>
</dbReference>
<gene>
    <name evidence="6" type="ORF">LX13_002285</name>
</gene>
<protein>
    <submittedName>
        <fullName evidence="6">3-oxoacyl-[acyl-carrier-protein] synthase II</fullName>
    </submittedName>
</protein>
<dbReference type="InterPro" id="IPR014030">
    <property type="entry name" value="Ketoacyl_synth_N"/>
</dbReference>
<dbReference type="Pfam" id="PF02801">
    <property type="entry name" value="Ketoacyl-synt_C"/>
    <property type="match status" value="1"/>
</dbReference>
<sequence length="395" mass="41137">MTSRIAGSEHYARSATQIAGVGAVTGYGWSRTDLWDGLLSGKPAAQLSGGLGPDGCDEAWVARVPDGGDTRDGDSLFTRALRTAAREAIDDARARGWRAGARVGVLHATVYPEVEAWRTFHRADRSTHTARGFITQMPSTSISLMMKEFGFHGPSMSVASMCSSGNAGMITAKMWLDASLVDDVVLISTDLSLTPDTIEGFIRMGVAVGDSDPLDASRPFQEGSRGFGLGEASVAMVVSNQDSDSYARVLGGAMSHDAFHVVSIDPSHEQVFGCVRSALDIAGVDPAEVRYMNAHGPGTAQCTAAETAILAEIFADGPQVYSVKPLVGHCQGAAAAVELAVAAIGYDAGVIPASPHVSAAHPRLLDGLTAMEPGVTIKTSLGMGGHNAAVLLDRI</sequence>
<comment type="pathway">
    <text evidence="1">Lipid metabolism; mycolic acid biosynthesis.</text>
</comment>
<comment type="similarity">
    <text evidence="2 4">Belongs to the thiolase-like superfamily. Beta-ketoacyl-ACP synthases family.</text>
</comment>
<evidence type="ECO:0000313" key="7">
    <source>
        <dbReference type="Proteomes" id="UP001206895"/>
    </source>
</evidence>
<feature type="domain" description="Ketosynthase family 3 (KS3)" evidence="5">
    <location>
        <begin position="13"/>
        <end position="394"/>
    </location>
</feature>
<evidence type="ECO:0000256" key="3">
    <source>
        <dbReference type="ARBA" id="ARBA00022679"/>
    </source>
</evidence>
<comment type="caution">
    <text evidence="6">The sequence shown here is derived from an EMBL/GenBank/DDBJ whole genome shotgun (WGS) entry which is preliminary data.</text>
</comment>
<name>A0ABT1HDY3_9NOCA</name>
<evidence type="ECO:0000259" key="5">
    <source>
        <dbReference type="PROSITE" id="PS52004"/>
    </source>
</evidence>
<proteinExistence type="inferred from homology"/>
<dbReference type="PANTHER" id="PTHR11712:SF347">
    <property type="entry name" value="BETA KETOACYL-ACYL CARRIER PROTEIN SYNTHASE"/>
    <property type="match status" value="1"/>
</dbReference>
<dbReference type="PANTHER" id="PTHR11712">
    <property type="entry name" value="POLYKETIDE SYNTHASE-RELATED"/>
    <property type="match status" value="1"/>
</dbReference>
<dbReference type="Pfam" id="PF00109">
    <property type="entry name" value="ketoacyl-synt"/>
    <property type="match status" value="1"/>
</dbReference>
<dbReference type="EMBL" id="JAMTCJ010000002">
    <property type="protein sequence ID" value="MCP2176466.1"/>
    <property type="molecule type" value="Genomic_DNA"/>
</dbReference>
<evidence type="ECO:0000256" key="1">
    <source>
        <dbReference type="ARBA" id="ARBA00004796"/>
    </source>
</evidence>
<dbReference type="InterPro" id="IPR000794">
    <property type="entry name" value="Beta-ketoacyl_synthase"/>
</dbReference>
<evidence type="ECO:0000313" key="6">
    <source>
        <dbReference type="EMBL" id="MCP2176466.1"/>
    </source>
</evidence>
<accession>A0ABT1HDY3</accession>
<dbReference type="InterPro" id="IPR020841">
    <property type="entry name" value="PKS_Beta-ketoAc_synthase_dom"/>
</dbReference>
<dbReference type="Gene3D" id="3.40.47.10">
    <property type="match status" value="1"/>
</dbReference>
<organism evidence="6 7">
    <name type="scientific">Williamsia maris</name>
    <dbReference type="NCBI Taxonomy" id="72806"/>
    <lineage>
        <taxon>Bacteria</taxon>
        <taxon>Bacillati</taxon>
        <taxon>Actinomycetota</taxon>
        <taxon>Actinomycetes</taxon>
        <taxon>Mycobacteriales</taxon>
        <taxon>Nocardiaceae</taxon>
        <taxon>Williamsia</taxon>
    </lineage>
</organism>
<dbReference type="SMART" id="SM00825">
    <property type="entry name" value="PKS_KS"/>
    <property type="match status" value="1"/>
</dbReference>
<keyword evidence="7" id="KW-1185">Reference proteome</keyword>
<keyword evidence="3 4" id="KW-0808">Transferase</keyword>
<dbReference type="RefSeq" id="WP_253661448.1">
    <property type="nucleotide sequence ID" value="NZ_BAAAJQ010000001.1"/>
</dbReference>
<dbReference type="PROSITE" id="PS52004">
    <property type="entry name" value="KS3_2"/>
    <property type="match status" value="1"/>
</dbReference>
<evidence type="ECO:0000256" key="2">
    <source>
        <dbReference type="ARBA" id="ARBA00008467"/>
    </source>
</evidence>
<dbReference type="Proteomes" id="UP001206895">
    <property type="component" value="Unassembled WGS sequence"/>
</dbReference>
<evidence type="ECO:0000256" key="4">
    <source>
        <dbReference type="RuleBase" id="RU003694"/>
    </source>
</evidence>
<dbReference type="SUPFAM" id="SSF53901">
    <property type="entry name" value="Thiolase-like"/>
    <property type="match status" value="2"/>
</dbReference>
<dbReference type="InterPro" id="IPR016039">
    <property type="entry name" value="Thiolase-like"/>
</dbReference>
<reference evidence="6 7" key="1">
    <citation type="submission" date="2022-06" db="EMBL/GenBank/DDBJ databases">
        <title>Genomic Encyclopedia of Archaeal and Bacterial Type Strains, Phase II (KMG-II): from individual species to whole genera.</title>
        <authorList>
            <person name="Goeker M."/>
        </authorList>
    </citation>
    <scope>NUCLEOTIDE SEQUENCE [LARGE SCALE GENOMIC DNA]</scope>
    <source>
        <strain evidence="6 7">DSM 44693</strain>
    </source>
</reference>